<feature type="region of interest" description="Disordered" evidence="1">
    <location>
        <begin position="96"/>
        <end position="197"/>
    </location>
</feature>
<reference evidence="2" key="1">
    <citation type="submission" date="2023-03" db="EMBL/GenBank/DDBJ databases">
        <title>Mating type loci evolution in Malassezia.</title>
        <authorList>
            <person name="Coelho M.A."/>
        </authorList>
    </citation>
    <scope>NUCLEOTIDE SEQUENCE</scope>
    <source>
        <strain evidence="2">CBS 7876</strain>
    </source>
</reference>
<proteinExistence type="predicted"/>
<feature type="compositionally biased region" description="Basic residues" evidence="1">
    <location>
        <begin position="174"/>
        <end position="184"/>
    </location>
</feature>
<feature type="compositionally biased region" description="Low complexity" evidence="1">
    <location>
        <begin position="103"/>
        <end position="119"/>
    </location>
</feature>
<keyword evidence="3" id="KW-1185">Reference proteome</keyword>
<dbReference type="AlphaFoldDB" id="A0AAF0E2F5"/>
<feature type="compositionally biased region" description="Basic and acidic residues" evidence="1">
    <location>
        <begin position="135"/>
        <end position="157"/>
    </location>
</feature>
<dbReference type="PANTHER" id="PTHR38645">
    <property type="entry name" value="CHROMOSOME 9, WHOLE GENOME SHOTGUN SEQUENCE"/>
    <property type="match status" value="1"/>
</dbReference>
<evidence type="ECO:0000256" key="1">
    <source>
        <dbReference type="SAM" id="MobiDB-lite"/>
    </source>
</evidence>
<sequence>MDLTNLRESLDTTANQPVDKLRQAYDEKLNSEFRVAALQLTNLYKKGLENTHDALQSGYALALRDTLDYVRGQGASRTAADLERYLSARLEALRHDADEAAETRPTATPSARRARPAAAHELTTPGVVHTPTRASRAERHATKPRPDEIKAPRRDVAYDDEPASDATPDSASLRPRKRLRGAVRRRSETSVEPSTQP</sequence>
<dbReference type="EMBL" id="CP119941">
    <property type="protein sequence ID" value="WFD04374.1"/>
    <property type="molecule type" value="Genomic_DNA"/>
</dbReference>
<accession>A0AAF0E2F5</accession>
<evidence type="ECO:0000313" key="3">
    <source>
        <dbReference type="Proteomes" id="UP001214603"/>
    </source>
</evidence>
<gene>
    <name evidence="2" type="ORF">MOBT1_003081</name>
</gene>
<organism evidence="2 3">
    <name type="scientific">Malassezia obtusa</name>
    <dbReference type="NCBI Taxonomy" id="76774"/>
    <lineage>
        <taxon>Eukaryota</taxon>
        <taxon>Fungi</taxon>
        <taxon>Dikarya</taxon>
        <taxon>Basidiomycota</taxon>
        <taxon>Ustilaginomycotina</taxon>
        <taxon>Malasseziomycetes</taxon>
        <taxon>Malasseziales</taxon>
        <taxon>Malasseziaceae</taxon>
        <taxon>Malassezia</taxon>
    </lineage>
</organism>
<dbReference type="Proteomes" id="UP001214603">
    <property type="component" value="Chromosome 8"/>
</dbReference>
<evidence type="ECO:0000313" key="2">
    <source>
        <dbReference type="EMBL" id="WFD04374.1"/>
    </source>
</evidence>
<dbReference type="PANTHER" id="PTHR38645:SF1">
    <property type="entry name" value="YALI0F12243P"/>
    <property type="match status" value="1"/>
</dbReference>
<name>A0AAF0E2F5_9BASI</name>
<protein>
    <submittedName>
        <fullName evidence="2">Uncharacterized protein</fullName>
    </submittedName>
</protein>